<evidence type="ECO:0008006" key="5">
    <source>
        <dbReference type="Google" id="ProtNLM"/>
    </source>
</evidence>
<dbReference type="Proteomes" id="UP000617681">
    <property type="component" value="Chromosome"/>
</dbReference>
<evidence type="ECO:0000313" key="3">
    <source>
        <dbReference type="EMBL" id="QRP71829.1"/>
    </source>
</evidence>
<gene>
    <name evidence="2" type="ORF">I6I10_10895</name>
    <name evidence="3" type="ORF">I6J21_05225</name>
</gene>
<sequence>MEKGSFTDQAHPLRRALRFGGIALLVVAIASLAGWWYVAGEPGFYGALIGAAIGGGFILITVALSLSTAHSSPTTTAAVVLGGWLVKLIALIVILAFIKDLTFYSHSALFLTVVLALIVVLAAESWGILSSRTTTVS</sequence>
<keyword evidence="1" id="KW-1133">Transmembrane helix</keyword>
<feature type="transmembrane region" description="Helical" evidence="1">
    <location>
        <begin position="104"/>
        <end position="123"/>
    </location>
</feature>
<dbReference type="EMBL" id="CP066007">
    <property type="protein sequence ID" value="QQB47775.1"/>
    <property type="molecule type" value="Genomic_DNA"/>
</dbReference>
<proteinExistence type="predicted"/>
<name>A0A7T4JWA6_9CORY</name>
<dbReference type="Proteomes" id="UP000596145">
    <property type="component" value="Chromosome"/>
</dbReference>
<feature type="transmembrane region" description="Helical" evidence="1">
    <location>
        <begin position="44"/>
        <end position="66"/>
    </location>
</feature>
<dbReference type="GeneID" id="92759801"/>
<keyword evidence="1" id="KW-0472">Membrane</keyword>
<evidence type="ECO:0000313" key="2">
    <source>
        <dbReference type="EMBL" id="QQB47775.1"/>
    </source>
</evidence>
<reference evidence="2 4" key="1">
    <citation type="submission" date="2020-12" db="EMBL/GenBank/DDBJ databases">
        <title>FDA dAtabase for Regulatory Grade micrObial Sequences (FDA-ARGOS): Supporting development and validation of Infectious Disease Dx tests.</title>
        <authorList>
            <person name="Sproer C."/>
            <person name="Gronow S."/>
            <person name="Severitt S."/>
            <person name="Schroder I."/>
            <person name="Tallon L."/>
            <person name="Sadzewicz L."/>
            <person name="Zhao X."/>
            <person name="Boylan J."/>
            <person name="Ott S."/>
            <person name="Bowen H."/>
            <person name="Vavikolanu K."/>
            <person name="Mehta A."/>
            <person name="Aluvathingal J."/>
            <person name="Nadendla S."/>
            <person name="Lowell S."/>
            <person name="Myers T."/>
            <person name="Yan Y."/>
            <person name="Sichtig H."/>
        </authorList>
    </citation>
    <scope>NUCLEOTIDE SEQUENCE [LARGE SCALE GENOMIC DNA]</scope>
    <source>
        <strain evidence="2 4">FDAARGOS_1053</strain>
        <strain evidence="3">FDAARGOS_1191</strain>
    </source>
</reference>
<dbReference type="EMBL" id="CP069534">
    <property type="protein sequence ID" value="QRP71829.1"/>
    <property type="molecule type" value="Genomic_DNA"/>
</dbReference>
<evidence type="ECO:0000313" key="4">
    <source>
        <dbReference type="Proteomes" id="UP000596145"/>
    </source>
</evidence>
<dbReference type="RefSeq" id="WP_005396026.1">
    <property type="nucleotide sequence ID" value="NZ_CP066007.1"/>
</dbReference>
<feature type="transmembrane region" description="Helical" evidence="1">
    <location>
        <begin position="78"/>
        <end position="98"/>
    </location>
</feature>
<dbReference type="AlphaFoldDB" id="A0A7T4JWA6"/>
<accession>A0A7T4JWA6</accession>
<organism evidence="2 4">
    <name type="scientific">Corynebacterium glucuronolyticum</name>
    <dbReference type="NCBI Taxonomy" id="39791"/>
    <lineage>
        <taxon>Bacteria</taxon>
        <taxon>Bacillati</taxon>
        <taxon>Actinomycetota</taxon>
        <taxon>Actinomycetes</taxon>
        <taxon>Mycobacteriales</taxon>
        <taxon>Corynebacteriaceae</taxon>
        <taxon>Corynebacterium</taxon>
    </lineage>
</organism>
<evidence type="ECO:0000256" key="1">
    <source>
        <dbReference type="SAM" id="Phobius"/>
    </source>
</evidence>
<feature type="transmembrane region" description="Helical" evidence="1">
    <location>
        <begin position="16"/>
        <end position="38"/>
    </location>
</feature>
<protein>
    <recommendedName>
        <fullName evidence="5">ATP synthase protein I</fullName>
    </recommendedName>
</protein>
<keyword evidence="1" id="KW-0812">Transmembrane</keyword>